<dbReference type="EMBL" id="MDYN01000078">
    <property type="protein sequence ID" value="OQD78811.1"/>
    <property type="molecule type" value="Genomic_DNA"/>
</dbReference>
<comment type="subcellular location">
    <subcellularLocation>
        <location evidence="1">Nucleus</location>
    </subcellularLocation>
</comment>
<evidence type="ECO:0000259" key="7">
    <source>
        <dbReference type="Pfam" id="PF05699"/>
    </source>
</evidence>
<feature type="compositionally biased region" description="Polar residues" evidence="6">
    <location>
        <begin position="439"/>
        <end position="449"/>
    </location>
</feature>
<evidence type="ECO:0000256" key="2">
    <source>
        <dbReference type="ARBA" id="ARBA00022723"/>
    </source>
</evidence>
<sequence length="1104" mass="126132">MAVTGYFLDNDWNYREVLLGFEPLHGAHTGSYLNTVLLELLQKHEFQDRILTSQGAAWSDGSKSKNEREEMEWTKRDDGTRRENRGIVQALSKSLDSANCDLVNKSPQRRENLLELQTKEPKLVPIQDVRTRWNSTFLMLRRAKRLQSVLNEFCSQYDNQELQPSLDEWGQIGYLLSITQPFFTFTTSLSKTKEITIHSVFAIYNTLFSHLEKSRAQLARKMVHWKKVMLCGIHAATLKLSEYYKLTNDIDGDLYAIGGISDVDILVTSTASLRPQTNAYDELSRDLGSSTQLVNPRIYWKEHQQEFPILASLARDVLTTPASGSGVERLFNSARDICHYRRGSLKSKTIQDLMLFMCTTKLNMESEQLSLMNDYLTTQETQTAKEEKDARNAECEFNLISDSEDERSAVVSQIVQTASEPALVKRPTAENTTEDQEHMTSPLTTTFDCPNTRKNKRDYAALNKYGLLAEDIPLPPPRKKMAVRSAVKSPTPPISTSPTAPSNVSMGLSNLDTDIRPSQSISQVECEVDRVEIKQKDETRSKERSWVWKHYLTTPESGTWRLGNKERSELKHLCIVSPSTCRFFRFASKLRSSTTALKQHLQQTHKLFQDGHSGCQGPLSSWISTEKKLPFEETVLNWIVSTCQPFTCVEQPSFKAMLRSAGFQDSVPSADTVSRRLCLRLDALDSELRILMSSASSIALSLDGWTSQNSLPMLAINAHWMSSAFQQYRACIEFVEIEGSHSGENLANIVATVLERFHISDKVMTITADNASNNDSLHRYLYQKLSQRYDEYLAETIIREGTMKFTHNSQIRCFAHILNLVMKTILRSLRASSHKEACDLLDDVAKRSWKTVNAPTSPIAKLRLLVLWIARSPQRIQKWDNRPGCTKAINYDVDTRWNSTFVMIVRAEECRRQLEDTVNDDPDIEALRLTPNDWRQLSDIKKILAPFNEYTEYVSRDSPSIHMAARMFGELRSILLAIKERRGEWQKISPAITVPISDGISLLEKYHDCVKENDIYYIASVLDPRIKTKWLKTLPDGEKIIDRIRGFLKKAYSTTKQPISTTPSTNWKSFEYRFLEAFQPTQYNVAESDIDKYFDTPTICTGFD</sequence>
<comment type="caution">
    <text evidence="8">The sequence shown here is derived from an EMBL/GenBank/DDBJ whole genome shotgun (WGS) entry which is preliminary data.</text>
</comment>
<organism evidence="8 9">
    <name type="scientific">Penicillium antarcticum</name>
    <dbReference type="NCBI Taxonomy" id="416450"/>
    <lineage>
        <taxon>Eukaryota</taxon>
        <taxon>Fungi</taxon>
        <taxon>Dikarya</taxon>
        <taxon>Ascomycota</taxon>
        <taxon>Pezizomycotina</taxon>
        <taxon>Eurotiomycetes</taxon>
        <taxon>Eurotiomycetidae</taxon>
        <taxon>Eurotiales</taxon>
        <taxon>Aspergillaceae</taxon>
        <taxon>Penicillium</taxon>
    </lineage>
</organism>
<keyword evidence="9" id="KW-1185">Reference proteome</keyword>
<dbReference type="SUPFAM" id="SSF53098">
    <property type="entry name" value="Ribonuclease H-like"/>
    <property type="match status" value="2"/>
</dbReference>
<keyword evidence="3" id="KW-0863">Zinc-finger</keyword>
<evidence type="ECO:0000313" key="8">
    <source>
        <dbReference type="EMBL" id="OQD78811.1"/>
    </source>
</evidence>
<feature type="compositionally biased region" description="Basic and acidic residues" evidence="6">
    <location>
        <begin position="62"/>
        <end position="79"/>
    </location>
</feature>
<protein>
    <recommendedName>
        <fullName evidence="7">HAT C-terminal dimerisation domain-containing protein</fullName>
    </recommendedName>
</protein>
<keyword evidence="2" id="KW-0479">Metal-binding</keyword>
<dbReference type="InterPro" id="IPR008906">
    <property type="entry name" value="HATC_C_dom"/>
</dbReference>
<feature type="region of interest" description="Disordered" evidence="6">
    <location>
        <begin position="486"/>
        <end position="505"/>
    </location>
</feature>
<dbReference type="GO" id="GO:0008270">
    <property type="term" value="F:zinc ion binding"/>
    <property type="evidence" value="ECO:0007669"/>
    <property type="project" value="UniProtKB-KW"/>
</dbReference>
<evidence type="ECO:0000256" key="1">
    <source>
        <dbReference type="ARBA" id="ARBA00004123"/>
    </source>
</evidence>
<name>A0A1V6PPC5_9EURO</name>
<evidence type="ECO:0000313" key="9">
    <source>
        <dbReference type="Proteomes" id="UP000191672"/>
    </source>
</evidence>
<dbReference type="PANTHER" id="PTHR46481">
    <property type="entry name" value="ZINC FINGER BED DOMAIN-CONTAINING PROTEIN 4"/>
    <property type="match status" value="1"/>
</dbReference>
<feature type="region of interest" description="Disordered" evidence="6">
    <location>
        <begin position="57"/>
        <end position="79"/>
    </location>
</feature>
<dbReference type="InterPro" id="IPR012337">
    <property type="entry name" value="RNaseH-like_sf"/>
</dbReference>
<keyword evidence="5" id="KW-0539">Nucleus</keyword>
<evidence type="ECO:0000256" key="4">
    <source>
        <dbReference type="ARBA" id="ARBA00022833"/>
    </source>
</evidence>
<reference evidence="9" key="1">
    <citation type="journal article" date="2017" name="Nat. Microbiol.">
        <title>Global analysis of biosynthetic gene clusters reveals vast potential of secondary metabolite production in Penicillium species.</title>
        <authorList>
            <person name="Nielsen J.C."/>
            <person name="Grijseels S."/>
            <person name="Prigent S."/>
            <person name="Ji B."/>
            <person name="Dainat J."/>
            <person name="Nielsen K.F."/>
            <person name="Frisvad J.C."/>
            <person name="Workman M."/>
            <person name="Nielsen J."/>
        </authorList>
    </citation>
    <scope>NUCLEOTIDE SEQUENCE [LARGE SCALE GENOMIC DNA]</scope>
    <source>
        <strain evidence="9">IBT 31811</strain>
    </source>
</reference>
<dbReference type="SUPFAM" id="SSF140996">
    <property type="entry name" value="Hermes dimerisation domain"/>
    <property type="match status" value="1"/>
</dbReference>
<dbReference type="AlphaFoldDB" id="A0A1V6PPC5"/>
<keyword evidence="4" id="KW-0862">Zinc</keyword>
<accession>A0A1V6PPC5</accession>
<dbReference type="Proteomes" id="UP000191672">
    <property type="component" value="Unassembled WGS sequence"/>
</dbReference>
<gene>
    <name evidence="8" type="ORF">PENANT_c078G07508</name>
</gene>
<feature type="domain" description="HAT C-terminal dimerisation" evidence="7">
    <location>
        <begin position="292"/>
        <end position="354"/>
    </location>
</feature>
<dbReference type="GO" id="GO:0005634">
    <property type="term" value="C:nucleus"/>
    <property type="evidence" value="ECO:0007669"/>
    <property type="project" value="UniProtKB-SubCell"/>
</dbReference>
<evidence type="ECO:0000256" key="3">
    <source>
        <dbReference type="ARBA" id="ARBA00022771"/>
    </source>
</evidence>
<dbReference type="InterPro" id="IPR052035">
    <property type="entry name" value="ZnF_BED_domain_contain"/>
</dbReference>
<feature type="region of interest" description="Disordered" evidence="6">
    <location>
        <begin position="427"/>
        <end position="450"/>
    </location>
</feature>
<dbReference type="Pfam" id="PF05699">
    <property type="entry name" value="Dimer_Tnp_hAT"/>
    <property type="match status" value="1"/>
</dbReference>
<dbReference type="PANTHER" id="PTHR46481:SF10">
    <property type="entry name" value="ZINC FINGER BED DOMAIN-CONTAINING PROTEIN 39"/>
    <property type="match status" value="1"/>
</dbReference>
<proteinExistence type="predicted"/>
<feature type="non-terminal residue" evidence="8">
    <location>
        <position position="1104"/>
    </location>
</feature>
<evidence type="ECO:0000256" key="6">
    <source>
        <dbReference type="SAM" id="MobiDB-lite"/>
    </source>
</evidence>
<dbReference type="GO" id="GO:0046983">
    <property type="term" value="F:protein dimerization activity"/>
    <property type="evidence" value="ECO:0007669"/>
    <property type="project" value="InterPro"/>
</dbReference>
<evidence type="ECO:0000256" key="5">
    <source>
        <dbReference type="ARBA" id="ARBA00023242"/>
    </source>
</evidence>